<reference evidence="3" key="2">
    <citation type="submission" date="2018-11" db="EMBL/GenBank/DDBJ databases">
        <title>Trombidioid mite genomics.</title>
        <authorList>
            <person name="Dong X."/>
        </authorList>
    </citation>
    <scope>NUCLEOTIDE SEQUENCE</scope>
    <source>
        <strain evidence="3">UoL-WK</strain>
    </source>
</reference>
<dbReference type="Pfam" id="PF10508">
    <property type="entry name" value="Proteasom_PSMB"/>
    <property type="match status" value="1"/>
</dbReference>
<organism evidence="3 6">
    <name type="scientific">Dinothrombium tinctorium</name>
    <dbReference type="NCBI Taxonomy" id="1965070"/>
    <lineage>
        <taxon>Eukaryota</taxon>
        <taxon>Metazoa</taxon>
        <taxon>Ecdysozoa</taxon>
        <taxon>Arthropoda</taxon>
        <taxon>Chelicerata</taxon>
        <taxon>Arachnida</taxon>
        <taxon>Acari</taxon>
        <taxon>Acariformes</taxon>
        <taxon>Trombidiformes</taxon>
        <taxon>Prostigmata</taxon>
        <taxon>Anystina</taxon>
        <taxon>Parasitengona</taxon>
        <taxon>Trombidioidea</taxon>
        <taxon>Trombidiidae</taxon>
        <taxon>Dinothrombium</taxon>
    </lineage>
</organism>
<dbReference type="OrthoDB" id="10250600at2759"/>
<dbReference type="GO" id="GO:0043248">
    <property type="term" value="P:proteasome assembly"/>
    <property type="evidence" value="ECO:0007669"/>
    <property type="project" value="InterPro"/>
</dbReference>
<dbReference type="EMBL" id="NCKU01001006">
    <property type="protein sequence ID" value="RWS13378.1"/>
    <property type="molecule type" value="Genomic_DNA"/>
</dbReference>
<evidence type="ECO:0000256" key="1">
    <source>
        <dbReference type="ARBA" id="ARBA00006823"/>
    </source>
</evidence>
<evidence type="ECO:0000256" key="2">
    <source>
        <dbReference type="ARBA" id="ARBA00014933"/>
    </source>
</evidence>
<keyword evidence="3" id="KW-0647">Proteasome</keyword>
<evidence type="ECO:0000313" key="5">
    <source>
        <dbReference type="EMBL" id="RWS13383.1"/>
    </source>
</evidence>
<gene>
    <name evidence="5" type="ORF">B4U79_17365</name>
    <name evidence="4" type="ORF">B4U79_17366</name>
    <name evidence="3" type="ORF">B4U79_17637</name>
</gene>
<dbReference type="EMBL" id="NCKU01002187">
    <property type="protein sequence ID" value="RWS10204.1"/>
    <property type="molecule type" value="Genomic_DNA"/>
</dbReference>
<comment type="caution">
    <text evidence="3">The sequence shown here is derived from an EMBL/GenBank/DDBJ whole genome shotgun (WGS) entry which is preliminary data.</text>
</comment>
<dbReference type="InterPro" id="IPR016024">
    <property type="entry name" value="ARM-type_fold"/>
</dbReference>
<reference evidence="3 6" key="1">
    <citation type="journal article" date="2018" name="Gigascience">
        <title>Genomes of trombidid mites reveal novel predicted allergens and laterally-transferred genes associated with secondary metabolism.</title>
        <authorList>
            <person name="Dong X."/>
            <person name="Chaisiri K."/>
            <person name="Xia D."/>
            <person name="Armstrong S.D."/>
            <person name="Fang Y."/>
            <person name="Donnelly M.J."/>
            <person name="Kadowaki T."/>
            <person name="McGarry J.W."/>
            <person name="Darby A.C."/>
            <person name="Makepeace B.L."/>
        </authorList>
    </citation>
    <scope>NUCLEOTIDE SEQUENCE [LARGE SCALE GENOMIC DNA]</scope>
    <source>
        <strain evidence="3">UoL-WK</strain>
    </source>
</reference>
<evidence type="ECO:0000313" key="6">
    <source>
        <dbReference type="Proteomes" id="UP000285301"/>
    </source>
</evidence>
<evidence type="ECO:0000313" key="3">
    <source>
        <dbReference type="EMBL" id="RWS10204.1"/>
    </source>
</evidence>
<sequence length="512" mass="57341">MSENIVEKLKSSISELQSDSCSNPNEIFIDLKSLLTVANRKEIVTILNEIDLKPVFERLNELPSAKEESVELFETVLTSLSSDYLLSRFQDEIVRGLQAKSEKICNLWLKVLSNCMKEEDAANNLVNADNQQSFNILLLVVKLMANASETTAKYCHTILSNAAQYNSLQMHLFSDNFKAAFSDVKNSSEVAKMRVYDLMVAISSFSPFCLNKVDEMGYLIDLIANVSEDDPLIALNCIQLVIDLSLTPHGRDYLHTSGALRKIVGKMTEENPLMHLILPGYLRIFGSIGKCNPSLVYNDYNVVIQKLLEFVISSDEALLSTAIETIGIIGETVEGKQMFANYVSEFNQICLQTFGRLISCSSTNVKSRVLTTIAQLLSVNESDPNGEMATITETWFKALLPHPAEKILSLAKQPFQEIRLPALNVIKVMATHLWGQKQLAAVTGFVDYLMDRSTEREKAGKEAKYDIVVEIVQSPFGTFAFNRESLSRMKRYYHEGPFFVSTETAVAIEEGR</sequence>
<keyword evidence="6" id="KW-1185">Reference proteome</keyword>
<dbReference type="AlphaFoldDB" id="A0A3S3PXY4"/>
<proteinExistence type="inferred from homology"/>
<dbReference type="Proteomes" id="UP000285301">
    <property type="component" value="Unassembled WGS sequence"/>
</dbReference>
<evidence type="ECO:0000313" key="4">
    <source>
        <dbReference type="EMBL" id="RWS13378.1"/>
    </source>
</evidence>
<comment type="similarity">
    <text evidence="1">Belongs to the proteasome subunit S5B/HSM3 family.</text>
</comment>
<dbReference type="Gene3D" id="1.25.10.10">
    <property type="entry name" value="Leucine-rich Repeat Variant"/>
    <property type="match status" value="1"/>
</dbReference>
<dbReference type="EMBL" id="NCKU01001005">
    <property type="protein sequence ID" value="RWS13383.1"/>
    <property type="molecule type" value="Genomic_DNA"/>
</dbReference>
<dbReference type="GO" id="GO:0005829">
    <property type="term" value="C:cytosol"/>
    <property type="evidence" value="ECO:0007669"/>
    <property type="project" value="TreeGrafter"/>
</dbReference>
<name>A0A3S3PXY4_9ACAR</name>
<dbReference type="InterPro" id="IPR019538">
    <property type="entry name" value="PSMD5"/>
</dbReference>
<dbReference type="PANTHER" id="PTHR13554">
    <property type="entry name" value="26S PROTEASOME NON-ATPASE REGULATORY SUBUNIT 5-RELATED"/>
    <property type="match status" value="1"/>
</dbReference>
<dbReference type="SUPFAM" id="SSF48371">
    <property type="entry name" value="ARM repeat"/>
    <property type="match status" value="1"/>
</dbReference>
<dbReference type="STRING" id="1965070.A0A3S3PXY4"/>
<dbReference type="PANTHER" id="PTHR13554:SF10">
    <property type="entry name" value="26S PROTEASOME NON-ATPASE REGULATORY SUBUNIT 5"/>
    <property type="match status" value="1"/>
</dbReference>
<protein>
    <recommendedName>
        <fullName evidence="2">26S proteasome non-ATPase regulatory subunit 5</fullName>
    </recommendedName>
</protein>
<dbReference type="GO" id="GO:0000502">
    <property type="term" value="C:proteasome complex"/>
    <property type="evidence" value="ECO:0007669"/>
    <property type="project" value="UniProtKB-KW"/>
</dbReference>
<accession>A0A3S3PXY4</accession>
<dbReference type="InterPro" id="IPR011989">
    <property type="entry name" value="ARM-like"/>
</dbReference>